<name>A0AB36FL03_ALTMA</name>
<accession>A0AB36FL03</accession>
<feature type="transmembrane region" description="Helical" evidence="1">
    <location>
        <begin position="12"/>
        <end position="31"/>
    </location>
</feature>
<dbReference type="EMBL" id="MIPY01000058">
    <property type="protein sequence ID" value="OES24766.1"/>
    <property type="molecule type" value="Genomic_DNA"/>
</dbReference>
<keyword evidence="3" id="KW-1185">Reference proteome</keyword>
<keyword evidence="1" id="KW-0472">Membrane</keyword>
<dbReference type="AlphaFoldDB" id="A0AB36FL03"/>
<sequence>MGALVLYFDGARGLAFVLLPMIFANTTISDMGMTWKHHFRLKLIATIAVTTYGIVGMSILLQVISIEQGDPIIKNGILFDITQAMAGDPSQDQPPKAGNP</sequence>
<reference evidence="2 3" key="1">
    <citation type="submission" date="2016-09" db="EMBL/GenBank/DDBJ databases">
        <title>Draft Genome Sequence of four Alteromonas macleodii strains isolated from copper coupons and grown long-term at elevated copper levels.</title>
        <authorList>
            <person name="Cusick K."/>
            <person name="Dale J."/>
            <person name="Little B."/>
            <person name="Biffinger J."/>
        </authorList>
    </citation>
    <scope>NUCLEOTIDE SEQUENCE [LARGE SCALE GENOMIC DNA]</scope>
    <source>
        <strain evidence="2 3">KCP01</strain>
    </source>
</reference>
<protein>
    <submittedName>
        <fullName evidence="2">Uncharacterized protein</fullName>
    </submittedName>
</protein>
<keyword evidence="1" id="KW-1133">Transmembrane helix</keyword>
<organism evidence="2 3">
    <name type="scientific">Alteromonas macleodii</name>
    <name type="common">Pseudoalteromonas macleodii</name>
    <dbReference type="NCBI Taxonomy" id="28108"/>
    <lineage>
        <taxon>Bacteria</taxon>
        <taxon>Pseudomonadati</taxon>
        <taxon>Pseudomonadota</taxon>
        <taxon>Gammaproteobacteria</taxon>
        <taxon>Alteromonadales</taxon>
        <taxon>Alteromonadaceae</taxon>
        <taxon>Alteromonas/Salinimonas group</taxon>
        <taxon>Alteromonas</taxon>
    </lineage>
</organism>
<dbReference type="Proteomes" id="UP000095392">
    <property type="component" value="Unassembled WGS sequence"/>
</dbReference>
<comment type="caution">
    <text evidence="2">The sequence shown here is derived from an EMBL/GenBank/DDBJ whole genome shotgun (WGS) entry which is preliminary data.</text>
</comment>
<evidence type="ECO:0000256" key="1">
    <source>
        <dbReference type="SAM" id="Phobius"/>
    </source>
</evidence>
<keyword evidence="1" id="KW-0812">Transmembrane</keyword>
<evidence type="ECO:0000313" key="2">
    <source>
        <dbReference type="EMBL" id="OES24766.1"/>
    </source>
</evidence>
<feature type="transmembrane region" description="Helical" evidence="1">
    <location>
        <begin position="43"/>
        <end position="64"/>
    </location>
</feature>
<proteinExistence type="predicted"/>
<gene>
    <name evidence="2" type="ORF">BFV95_4525</name>
</gene>
<evidence type="ECO:0000313" key="3">
    <source>
        <dbReference type="Proteomes" id="UP000095392"/>
    </source>
</evidence>